<proteinExistence type="predicted"/>
<dbReference type="GeneID" id="117231576"/>
<name>A0A6J3K0M3_9HYME</name>
<dbReference type="KEGG" id="bvk:117231576"/>
<protein>
    <submittedName>
        <fullName evidence="2">Uncharacterized protein LOC117231576</fullName>
    </submittedName>
</protein>
<evidence type="ECO:0000313" key="1">
    <source>
        <dbReference type="Proteomes" id="UP000504631"/>
    </source>
</evidence>
<sequence length="113" mass="12870">MGTYVGRRSRRMSRMGPCHGVLRDLRRADALLNNGCLPVPMERDYSVHIHCTGKSVLRRTPAAPKRGCSKVRAAGCMRRDLVQFLGYLLHRAAISTYIIKLEQPLIISHEFFF</sequence>
<gene>
    <name evidence="2" type="primary">LOC117231576</name>
</gene>
<keyword evidence="1" id="KW-1185">Reference proteome</keyword>
<dbReference type="RefSeq" id="XP_033346030.1">
    <property type="nucleotide sequence ID" value="XM_033490139.1"/>
</dbReference>
<evidence type="ECO:0000313" key="2">
    <source>
        <dbReference type="RefSeq" id="XP_033346030.1"/>
    </source>
</evidence>
<reference evidence="2" key="1">
    <citation type="submission" date="2025-08" db="UniProtKB">
        <authorList>
            <consortium name="RefSeq"/>
        </authorList>
    </citation>
    <scope>IDENTIFICATION</scope>
    <source>
        <tissue evidence="2">Muscle</tissue>
    </source>
</reference>
<dbReference type="Proteomes" id="UP000504631">
    <property type="component" value="Unplaced"/>
</dbReference>
<accession>A0A6J3K0M3</accession>
<organism evidence="1 2">
    <name type="scientific">Bombus vosnesenskii</name>
    <dbReference type="NCBI Taxonomy" id="207650"/>
    <lineage>
        <taxon>Eukaryota</taxon>
        <taxon>Metazoa</taxon>
        <taxon>Ecdysozoa</taxon>
        <taxon>Arthropoda</taxon>
        <taxon>Hexapoda</taxon>
        <taxon>Insecta</taxon>
        <taxon>Pterygota</taxon>
        <taxon>Neoptera</taxon>
        <taxon>Endopterygota</taxon>
        <taxon>Hymenoptera</taxon>
        <taxon>Apocrita</taxon>
        <taxon>Aculeata</taxon>
        <taxon>Apoidea</taxon>
        <taxon>Anthophila</taxon>
        <taxon>Apidae</taxon>
        <taxon>Bombus</taxon>
        <taxon>Pyrobombus</taxon>
    </lineage>
</organism>
<dbReference type="AlphaFoldDB" id="A0A6J3K0M3"/>